<dbReference type="Gene3D" id="3.80.10.10">
    <property type="entry name" value="Ribonuclease Inhibitor"/>
    <property type="match status" value="1"/>
</dbReference>
<feature type="compositionally biased region" description="Basic and acidic residues" evidence="3">
    <location>
        <begin position="692"/>
        <end position="703"/>
    </location>
</feature>
<dbReference type="SUPFAM" id="SSF52058">
    <property type="entry name" value="L domain-like"/>
    <property type="match status" value="1"/>
</dbReference>
<comment type="caution">
    <text evidence="4">The sequence shown here is derived from an EMBL/GenBank/DDBJ whole genome shotgun (WGS) entry which is preliminary data.</text>
</comment>
<dbReference type="AlphaFoldDB" id="A0A9P1BM36"/>
<dbReference type="PANTHER" id="PTHR48051:SF1">
    <property type="entry name" value="RAS SUPPRESSOR PROTEIN 1"/>
    <property type="match status" value="1"/>
</dbReference>
<evidence type="ECO:0000256" key="3">
    <source>
        <dbReference type="SAM" id="MobiDB-lite"/>
    </source>
</evidence>
<evidence type="ECO:0000256" key="1">
    <source>
        <dbReference type="ARBA" id="ARBA00022614"/>
    </source>
</evidence>
<dbReference type="InterPro" id="IPR032675">
    <property type="entry name" value="LRR_dom_sf"/>
</dbReference>
<dbReference type="SMART" id="SM00364">
    <property type="entry name" value="LRR_BAC"/>
    <property type="match status" value="4"/>
</dbReference>
<feature type="compositionally biased region" description="Pro residues" evidence="3">
    <location>
        <begin position="359"/>
        <end position="369"/>
    </location>
</feature>
<dbReference type="InterPro" id="IPR001611">
    <property type="entry name" value="Leu-rich_rpt"/>
</dbReference>
<keyword evidence="7" id="KW-1185">Reference proteome</keyword>
<dbReference type="InterPro" id="IPR050216">
    <property type="entry name" value="LRR_domain-containing"/>
</dbReference>
<proteinExistence type="predicted"/>
<evidence type="ECO:0000313" key="5">
    <source>
        <dbReference type="EMBL" id="CAL1128550.1"/>
    </source>
</evidence>
<gene>
    <name evidence="4" type="ORF">C1SCF055_LOCUS3528</name>
</gene>
<evidence type="ECO:0000256" key="2">
    <source>
        <dbReference type="ARBA" id="ARBA00022737"/>
    </source>
</evidence>
<evidence type="ECO:0000313" key="7">
    <source>
        <dbReference type="Proteomes" id="UP001152797"/>
    </source>
</evidence>
<dbReference type="Proteomes" id="UP001152797">
    <property type="component" value="Unassembled WGS sequence"/>
</dbReference>
<reference evidence="4" key="1">
    <citation type="submission" date="2022-10" db="EMBL/GenBank/DDBJ databases">
        <authorList>
            <person name="Chen Y."/>
            <person name="Dougan E. K."/>
            <person name="Chan C."/>
            <person name="Rhodes N."/>
            <person name="Thang M."/>
        </authorList>
    </citation>
    <scope>NUCLEOTIDE SEQUENCE</scope>
</reference>
<feature type="region of interest" description="Disordered" evidence="3">
    <location>
        <begin position="13"/>
        <end position="47"/>
    </location>
</feature>
<protein>
    <submittedName>
        <fullName evidence="6">Leucine-rich repeat-containing protein 8D</fullName>
    </submittedName>
</protein>
<dbReference type="EMBL" id="CAMXCT020000185">
    <property type="protein sequence ID" value="CAL1128550.1"/>
    <property type="molecule type" value="Genomic_DNA"/>
</dbReference>
<reference evidence="5" key="2">
    <citation type="submission" date="2024-04" db="EMBL/GenBank/DDBJ databases">
        <authorList>
            <person name="Chen Y."/>
            <person name="Shah S."/>
            <person name="Dougan E. K."/>
            <person name="Thang M."/>
            <person name="Chan C."/>
        </authorList>
    </citation>
    <scope>NUCLEOTIDE SEQUENCE [LARGE SCALE GENOMIC DNA]</scope>
</reference>
<dbReference type="Pfam" id="PF13855">
    <property type="entry name" value="LRR_8"/>
    <property type="match status" value="1"/>
</dbReference>
<feature type="compositionally biased region" description="Basic and acidic residues" evidence="3">
    <location>
        <begin position="335"/>
        <end position="358"/>
    </location>
</feature>
<dbReference type="PANTHER" id="PTHR48051">
    <property type="match status" value="1"/>
</dbReference>
<dbReference type="EMBL" id="CAMXCT010000185">
    <property type="protein sequence ID" value="CAI3975175.1"/>
    <property type="molecule type" value="Genomic_DNA"/>
</dbReference>
<dbReference type="OrthoDB" id="1668230at2759"/>
<evidence type="ECO:0000313" key="4">
    <source>
        <dbReference type="EMBL" id="CAI3975175.1"/>
    </source>
</evidence>
<keyword evidence="2" id="KW-0677">Repeat</keyword>
<name>A0A9P1BM36_9DINO</name>
<sequence length="943" mass="107922">MAFCIGPFCGKFRDELNDSDSDEDDGSNMRAKTKGKAKRKRPKKERNVASTNMMWAPYLSEVRVLVKRSGVEEMKPVTQLKTPYNQNLSENMLNRLNQLQQVEILEIAKCNLIKIPPSLEELEGLMILTLSYNNIRKFNPELARCEALERIVLDWNQIGEIEPGIFSDTTFHRLEVINLSHNRLTVLPNDFPRTAGKALSYVDLSYNQLTMVPSALMECGQLRELNLSHNRLTSLPDKYELKKLRKLFLSFNELVTLPEDIGISEKLEKLRITSNQIKRLPYSILKLWKNATPPGQLEELLVDRNPLLVPTITAFEMESGTGGMNRAFELLQEHQKEDAQEKRRLSQQRALKDQEERPALPPPEEPIPEPMVMVADTATARKEESFLDRWYFGHCLHDQVKVMEIREAEERYLVRKRQKFMEAQKWLAQEEGESRGKVSDQMKIFLNNNCYQEYRGRIKTQDIDLFYIHFMMTAKQVHESARAWFRKFVPGGRSYMTKQEWCELCLNHKLDVRQKMMDELWDIIYSDSIHPHGLPEAHFIAASQIHDIEVQLPQVFGSVATKDPPSQFFLQERDPYIVRIADALCLDYFEETVDKIAEISAPNNDNIAERLGLFKANLALCPLNSTDRRDLTDELSAPVGLRPATEQLTLLRPGGAMTGAMDSTLELKTLLKKVSLSEYDCQQVNKLDGIEDRSVAESERSVDSAELSDDAPSDMTEFDAQAFLLDELEETQAAATSRAPSRVAINSDSALRRLMEVPVKEIWEGRRQAREAVEVSGPFKRQVLNKPQRGSRTQVGELAVRRALRDVYRNMPFHEFSSFISFILRQLHAIRENKPETAGTLWHDDDPAFRYAVGAAGHNKYTCRLLEIMGFVHLNDKYWIWPLEHLKSVKHGKCWAHLQVPSDCPGMLSTRLGEMINVLASCAKPRVAAGSLGKNEETAMENG</sequence>
<accession>A0A9P1BM36</accession>
<dbReference type="GO" id="GO:0005737">
    <property type="term" value="C:cytoplasm"/>
    <property type="evidence" value="ECO:0007669"/>
    <property type="project" value="TreeGrafter"/>
</dbReference>
<keyword evidence="1" id="KW-0433">Leucine-rich repeat</keyword>
<dbReference type="SMART" id="SM00369">
    <property type="entry name" value="LRR_TYP"/>
    <property type="match status" value="7"/>
</dbReference>
<evidence type="ECO:0000313" key="6">
    <source>
        <dbReference type="EMBL" id="CAL4762487.1"/>
    </source>
</evidence>
<feature type="compositionally biased region" description="Acidic residues" evidence="3">
    <location>
        <begin position="17"/>
        <end position="26"/>
    </location>
</feature>
<dbReference type="PROSITE" id="PS51450">
    <property type="entry name" value="LRR"/>
    <property type="match status" value="2"/>
</dbReference>
<feature type="compositionally biased region" description="Basic residues" evidence="3">
    <location>
        <begin position="31"/>
        <end position="44"/>
    </location>
</feature>
<dbReference type="InterPro" id="IPR003591">
    <property type="entry name" value="Leu-rich_rpt_typical-subtyp"/>
</dbReference>
<organism evidence="4">
    <name type="scientific">Cladocopium goreaui</name>
    <dbReference type="NCBI Taxonomy" id="2562237"/>
    <lineage>
        <taxon>Eukaryota</taxon>
        <taxon>Sar</taxon>
        <taxon>Alveolata</taxon>
        <taxon>Dinophyceae</taxon>
        <taxon>Suessiales</taxon>
        <taxon>Symbiodiniaceae</taxon>
        <taxon>Cladocopium</taxon>
    </lineage>
</organism>
<feature type="region of interest" description="Disordered" evidence="3">
    <location>
        <begin position="335"/>
        <end position="369"/>
    </location>
</feature>
<dbReference type="EMBL" id="CAMXCT030000185">
    <property type="protein sequence ID" value="CAL4762487.1"/>
    <property type="molecule type" value="Genomic_DNA"/>
</dbReference>
<feature type="region of interest" description="Disordered" evidence="3">
    <location>
        <begin position="692"/>
        <end position="712"/>
    </location>
</feature>